<feature type="active site" evidence="4">
    <location>
        <position position="241"/>
    </location>
</feature>
<organism evidence="9 10">
    <name type="scientific">Fodinibius sediminis</name>
    <dbReference type="NCBI Taxonomy" id="1214077"/>
    <lineage>
        <taxon>Bacteria</taxon>
        <taxon>Pseudomonadati</taxon>
        <taxon>Balneolota</taxon>
        <taxon>Balneolia</taxon>
        <taxon>Balneolales</taxon>
        <taxon>Balneolaceae</taxon>
        <taxon>Fodinibius</taxon>
    </lineage>
</organism>
<dbReference type="GO" id="GO:0016837">
    <property type="term" value="F:carbon-oxygen lyase activity, acting on polysaccharides"/>
    <property type="evidence" value="ECO:0007669"/>
    <property type="project" value="UniProtKB-ARBA"/>
</dbReference>
<dbReference type="OrthoDB" id="6394136at2"/>
<dbReference type="SUPFAM" id="SSF49863">
    <property type="entry name" value="Hyaluronate lyase-like, C-terminal domain"/>
    <property type="match status" value="1"/>
</dbReference>
<dbReference type="InterPro" id="IPR011071">
    <property type="entry name" value="Lyase_8-like_C"/>
</dbReference>
<evidence type="ECO:0000259" key="6">
    <source>
        <dbReference type="Pfam" id="PF02278"/>
    </source>
</evidence>
<sequence>MKRQRTAESGLCLLLLVFLLPGAACHAAESGSDTVSDLELLRNRFVKELLEPDVNSDHIRELLETVEPAGFWPDINYEDTSRTAFEHSRHLSNMLALGRAYRKKESPYYKEPEVKKAVHSTLDFWLKHDFICENWWWNQIGTPERIGDLLLIMDDELTAEQQAKAAPIVGRANLDAWGARPGGDLIKIAGILGKYGIFAGDRNILEQAITAIAGEIEFAVERGDSTDMRGLQTDYSFHHRHDRVTSTLTYGHGFARYFVDWAYKARGTSFSFPAESIEMLVDFYLDGIIKTMAFVTYPDLGAKNRGITRRGSLSAYSADVPEKLLRITSYRNRELAAIAGIRRGEQDPALESSRFFWHTEYYSHQRPDYFASVRMYSSRNHNMEVPYNGEGLKNHHLGDGYTFITRTGQEYRGIFPVWDWQKIPGTTVIQKPALPAPDQVQQAGVTEFVGGVTDGMYGAATFDFRSPVDPLEARKSWFFFDEEFVSLGAGINASSEHPVATTLNQSLLAGEVISGGPEGRESHVRGTHHLKEIRWVHHDKTAYIFPEPTTARLENRRQRGEWDAINNQFWAKTLEEVQKDVFTLWIDHGVAPRQARYEYIVVPGIAATEVQRYRESSPIHILANSPRIQAVHHRRLNISQIVFYEPGRVEIAEGINLSVDNPALVMVERTGGKVAKITVSDPTRRLTTYQLQISSGAEPGPVDAKQVRWNEDEGTATVTLNLPQGEYAGQSVSVDLL</sequence>
<protein>
    <submittedName>
        <fullName evidence="9">Chondroitin AC lyase</fullName>
    </submittedName>
</protein>
<dbReference type="InterPro" id="IPR014718">
    <property type="entry name" value="GH-type_carb-bd"/>
</dbReference>
<dbReference type="InterPro" id="IPR008929">
    <property type="entry name" value="Chondroitin_lyas"/>
</dbReference>
<dbReference type="InterPro" id="IPR003159">
    <property type="entry name" value="Lyase_8_central_dom"/>
</dbReference>
<dbReference type="GO" id="GO:0030246">
    <property type="term" value="F:carbohydrate binding"/>
    <property type="evidence" value="ECO:0007669"/>
    <property type="project" value="InterPro"/>
</dbReference>
<evidence type="ECO:0000313" key="10">
    <source>
        <dbReference type="Proteomes" id="UP000317593"/>
    </source>
</evidence>
<feature type="domain" description="Polysaccharide lyase family 8 C-terminal" evidence="7">
    <location>
        <begin position="620"/>
        <end position="688"/>
    </location>
</feature>
<keyword evidence="3 9" id="KW-0456">Lyase</keyword>
<dbReference type="InterPro" id="IPR004103">
    <property type="entry name" value="Lyase_8_C"/>
</dbReference>
<dbReference type="Pfam" id="PF08124">
    <property type="entry name" value="Lyase_8_N"/>
    <property type="match status" value="1"/>
</dbReference>
<feature type="chain" id="PRO_5021713973" evidence="5">
    <location>
        <begin position="28"/>
        <end position="737"/>
    </location>
</feature>
<dbReference type="Pfam" id="PF02278">
    <property type="entry name" value="Lyase_8"/>
    <property type="match status" value="1"/>
</dbReference>
<dbReference type="InterPro" id="IPR011013">
    <property type="entry name" value="Gal_mutarotase_sf_dom"/>
</dbReference>
<dbReference type="Gene3D" id="2.60.220.10">
    <property type="entry name" value="Polysaccharide lyase family 8-like, C-terminal"/>
    <property type="match status" value="1"/>
</dbReference>
<evidence type="ECO:0000256" key="1">
    <source>
        <dbReference type="ARBA" id="ARBA00006699"/>
    </source>
</evidence>
<dbReference type="Gene3D" id="2.70.98.10">
    <property type="match status" value="1"/>
</dbReference>
<name>A0A521DNQ0_9BACT</name>
<evidence type="ECO:0000259" key="8">
    <source>
        <dbReference type="Pfam" id="PF08124"/>
    </source>
</evidence>
<dbReference type="SUPFAM" id="SSF74650">
    <property type="entry name" value="Galactose mutarotase-like"/>
    <property type="match status" value="1"/>
</dbReference>
<dbReference type="Gene3D" id="1.50.10.100">
    <property type="entry name" value="Chondroitin AC/alginate lyase"/>
    <property type="match status" value="1"/>
</dbReference>
<dbReference type="SUPFAM" id="SSF48230">
    <property type="entry name" value="Chondroitin AC/alginate lyase"/>
    <property type="match status" value="1"/>
</dbReference>
<dbReference type="InterPro" id="IPR012970">
    <property type="entry name" value="Lyase_8_alpha_N"/>
</dbReference>
<proteinExistence type="inferred from homology"/>
<dbReference type="EMBL" id="FXTH01000011">
    <property type="protein sequence ID" value="SMO73313.1"/>
    <property type="molecule type" value="Genomic_DNA"/>
</dbReference>
<comment type="similarity">
    <text evidence="1">Belongs to the polysaccharide lyase 8 family.</text>
</comment>
<dbReference type="InterPro" id="IPR038970">
    <property type="entry name" value="Lyase_8"/>
</dbReference>
<evidence type="ECO:0000259" key="7">
    <source>
        <dbReference type="Pfam" id="PF02884"/>
    </source>
</evidence>
<reference evidence="9 10" key="1">
    <citation type="submission" date="2017-05" db="EMBL/GenBank/DDBJ databases">
        <authorList>
            <person name="Varghese N."/>
            <person name="Submissions S."/>
        </authorList>
    </citation>
    <scope>NUCLEOTIDE SEQUENCE [LARGE SCALE GENOMIC DNA]</scope>
    <source>
        <strain evidence="9 10">DSM 21194</strain>
    </source>
</reference>
<evidence type="ECO:0000256" key="4">
    <source>
        <dbReference type="PIRSR" id="PIRSR638970-1"/>
    </source>
</evidence>
<feature type="active site" evidence="4">
    <location>
        <position position="305"/>
    </location>
</feature>
<evidence type="ECO:0000256" key="3">
    <source>
        <dbReference type="ARBA" id="ARBA00023239"/>
    </source>
</evidence>
<dbReference type="GO" id="GO:0005975">
    <property type="term" value="P:carbohydrate metabolic process"/>
    <property type="evidence" value="ECO:0007669"/>
    <property type="project" value="InterPro"/>
</dbReference>
<dbReference type="Pfam" id="PF02884">
    <property type="entry name" value="Lyase_8_C"/>
    <property type="match status" value="1"/>
</dbReference>
<evidence type="ECO:0000256" key="2">
    <source>
        <dbReference type="ARBA" id="ARBA00022729"/>
    </source>
</evidence>
<evidence type="ECO:0000313" key="9">
    <source>
        <dbReference type="EMBL" id="SMO73313.1"/>
    </source>
</evidence>
<keyword evidence="2 5" id="KW-0732">Signal</keyword>
<feature type="domain" description="Polysaccharide lyase 8 N-terminal alpha-helical" evidence="8">
    <location>
        <begin position="60"/>
        <end position="312"/>
    </location>
</feature>
<keyword evidence="10" id="KW-1185">Reference proteome</keyword>
<accession>A0A521DNQ0</accession>
<dbReference type="GO" id="GO:0005576">
    <property type="term" value="C:extracellular region"/>
    <property type="evidence" value="ECO:0007669"/>
    <property type="project" value="InterPro"/>
</dbReference>
<feature type="active site" evidence="4">
    <location>
        <position position="250"/>
    </location>
</feature>
<dbReference type="AlphaFoldDB" id="A0A521DNQ0"/>
<gene>
    <name evidence="9" type="ORF">SAMN06265218_11170</name>
</gene>
<feature type="domain" description="Polysaccharide lyase family 8 central" evidence="6">
    <location>
        <begin position="354"/>
        <end position="605"/>
    </location>
</feature>
<dbReference type="PANTHER" id="PTHR38481">
    <property type="entry name" value="HYALURONATE LYASE"/>
    <property type="match status" value="1"/>
</dbReference>
<feature type="signal peptide" evidence="5">
    <location>
        <begin position="1"/>
        <end position="27"/>
    </location>
</feature>
<evidence type="ECO:0000256" key="5">
    <source>
        <dbReference type="SAM" id="SignalP"/>
    </source>
</evidence>
<dbReference type="Proteomes" id="UP000317593">
    <property type="component" value="Unassembled WGS sequence"/>
</dbReference>
<dbReference type="RefSeq" id="WP_142714980.1">
    <property type="nucleotide sequence ID" value="NZ_FXTH01000011.1"/>
</dbReference>
<dbReference type="PANTHER" id="PTHR38481:SF1">
    <property type="entry name" value="HYALURONATE LYASE"/>
    <property type="match status" value="1"/>
</dbReference>